<dbReference type="AlphaFoldDB" id="A0AAU7BPA3"/>
<evidence type="ECO:0000256" key="8">
    <source>
        <dbReference type="ARBA" id="ARBA00049819"/>
    </source>
</evidence>
<evidence type="ECO:0000259" key="10">
    <source>
        <dbReference type="PROSITE" id="PS51194"/>
    </source>
</evidence>
<keyword evidence="1" id="KW-0547">Nucleotide-binding</keyword>
<dbReference type="EMBL" id="CP157199">
    <property type="protein sequence ID" value="XBG59958.1"/>
    <property type="molecule type" value="Genomic_DNA"/>
</dbReference>
<keyword evidence="7" id="KW-0234">DNA repair</keyword>
<dbReference type="PANTHER" id="PTHR47964">
    <property type="entry name" value="ATP-DEPENDENT DNA HELICASE HOMOLOG RECG, CHLOROPLASTIC"/>
    <property type="match status" value="1"/>
</dbReference>
<dbReference type="InterPro" id="IPR047216">
    <property type="entry name" value="Endonuclease_DUF559_bact"/>
</dbReference>
<dbReference type="InterPro" id="IPR007569">
    <property type="entry name" value="DUF559"/>
</dbReference>
<dbReference type="InterPro" id="IPR045562">
    <property type="entry name" value="RecG_dom3_C"/>
</dbReference>
<dbReference type="InterPro" id="IPR001650">
    <property type="entry name" value="Helicase_C-like"/>
</dbReference>
<keyword evidence="3" id="KW-0378">Hydrolase</keyword>
<dbReference type="GO" id="GO:0016787">
    <property type="term" value="F:hydrolase activity"/>
    <property type="evidence" value="ECO:0007669"/>
    <property type="project" value="UniProtKB-KW"/>
</dbReference>
<accession>A0AAU7BPA3</accession>
<dbReference type="InterPro" id="IPR011335">
    <property type="entry name" value="Restrct_endonuc-II-like"/>
</dbReference>
<dbReference type="GO" id="GO:0003677">
    <property type="term" value="F:DNA binding"/>
    <property type="evidence" value="ECO:0007669"/>
    <property type="project" value="UniProtKB-KW"/>
</dbReference>
<keyword evidence="6" id="KW-0238">DNA-binding</keyword>
<feature type="domain" description="Helicase ATP-binding" evidence="9">
    <location>
        <begin position="284"/>
        <end position="591"/>
    </location>
</feature>
<dbReference type="Pfam" id="PF00271">
    <property type="entry name" value="Helicase_C"/>
    <property type="match status" value="1"/>
</dbReference>
<dbReference type="Pfam" id="PF04480">
    <property type="entry name" value="DUF559"/>
    <property type="match status" value="1"/>
</dbReference>
<dbReference type="InterPro" id="IPR011545">
    <property type="entry name" value="DEAD/DEAH_box_helicase_dom"/>
</dbReference>
<dbReference type="PROSITE" id="PS51192">
    <property type="entry name" value="HELICASE_ATP_BIND_1"/>
    <property type="match status" value="1"/>
</dbReference>
<dbReference type="PANTHER" id="PTHR47964:SF1">
    <property type="entry name" value="ATP-DEPENDENT DNA HELICASE HOMOLOG RECG, CHLOROPLASTIC"/>
    <property type="match status" value="1"/>
</dbReference>
<dbReference type="SUPFAM" id="SSF52540">
    <property type="entry name" value="P-loop containing nucleoside triphosphate hydrolases"/>
    <property type="match status" value="2"/>
</dbReference>
<protein>
    <recommendedName>
        <fullName evidence="8">Probable DNA 3'-5' helicase RecG</fullName>
    </recommendedName>
</protein>
<evidence type="ECO:0000256" key="1">
    <source>
        <dbReference type="ARBA" id="ARBA00022741"/>
    </source>
</evidence>
<dbReference type="SMART" id="SM00490">
    <property type="entry name" value="HELICc"/>
    <property type="match status" value="1"/>
</dbReference>
<name>A0AAU7BPA3_9FLAO</name>
<dbReference type="CDD" id="cd04488">
    <property type="entry name" value="RecG_wedge_OBF"/>
    <property type="match status" value="1"/>
</dbReference>
<proteinExistence type="predicted"/>
<evidence type="ECO:0000256" key="6">
    <source>
        <dbReference type="ARBA" id="ARBA00023125"/>
    </source>
</evidence>
<dbReference type="GO" id="GO:0003678">
    <property type="term" value="F:DNA helicase activity"/>
    <property type="evidence" value="ECO:0007669"/>
    <property type="project" value="TreeGrafter"/>
</dbReference>
<dbReference type="SMART" id="SM00487">
    <property type="entry name" value="DEXDc"/>
    <property type="match status" value="1"/>
</dbReference>
<evidence type="ECO:0000259" key="9">
    <source>
        <dbReference type="PROSITE" id="PS51192"/>
    </source>
</evidence>
<dbReference type="InterPro" id="IPR014001">
    <property type="entry name" value="Helicase_ATP-bd"/>
</dbReference>
<dbReference type="Gene3D" id="2.40.50.140">
    <property type="entry name" value="Nucleic acid-binding proteins"/>
    <property type="match status" value="1"/>
</dbReference>
<dbReference type="Gene3D" id="3.40.960.10">
    <property type="entry name" value="VSR Endonuclease"/>
    <property type="match status" value="1"/>
</dbReference>
<dbReference type="CDD" id="cd01038">
    <property type="entry name" value="Endonuclease_DUF559"/>
    <property type="match status" value="1"/>
</dbReference>
<sequence length="845" mass="97083">MNTNIQTPIDYLKGVGPNRADLLRKELGIHTYQDLVNLFPNRYIDRTQYYKINQLQQNSAEVQIIGQITSLKEIAQKRGKRLVGNFTDDTGSMELVWFRGHKWIRESIKLNTTYVVFGKINWFNGKFSMPHPEMELLEDHEKNLSSAMQAVYPSTEKLSNKGITNRVIIKIMQQLFLETKGKFTETLSENLIKEQKLLSKSKALFNVHFPESQKLLAHAQFRLKFEELFYIQLQLILKNLIHKSKIKGFPFTKVGDYFNTFFKEHLPFKLTNAQKRVIKEIRQDLGSNAQMNRLLQGDVGSGKTIVALMSMFIAIDNGFQACLMAPTEILSVQHYNSLNSYCKNLNIRIKLLTGSTKTLERKKIHESLKNGDLNILIGTHALLEDKVEFKNLGLAIIDEQHRFGVAQRSKLWKKGPPLSSQREDAKTVLDRYKTARPSTYKLMKDLQQENKKNSTEAEGILWECLRAKKIDYKFRRQHIIDEFIVDFVNIEKKLVVEIDGGYHNAQQQKQIDEIRTLILKELGFNVICFTNEQVIGDTENVLIKIENQLKSLPSREVGEASLPPHILVMTATPIPRTLAMSVYGDLDISVIDELPPGRKDIKTVHRFDKNRLQVFGFIRDEIKKGRQVYIVYPLIQESSAMDYKDLMDGYESISRDFPLPEYQISIVHGKMKAADKDYEMQRFAKGETQIMVATTVIEVGVNVPNASVMVIESAERFGLSQLHQLRGRVGRGAEQSYCILMTGYKLSNDSRTRLETMVRTNDGFEIAEVDLKLRGPGDLMGTQQSGVLNLKIADIIKDKNILQQARFYAKRILSSDPTLSNPENKEILHTYKQLSKFKNIWNYIS</sequence>
<feature type="domain" description="Helicase C-terminal" evidence="10">
    <location>
        <begin position="610"/>
        <end position="777"/>
    </location>
</feature>
<dbReference type="InterPro" id="IPR027417">
    <property type="entry name" value="P-loop_NTPase"/>
</dbReference>
<organism evidence="11">
    <name type="scientific">Pontimicrobium sp. SW4</name>
    <dbReference type="NCBI Taxonomy" id="3153519"/>
    <lineage>
        <taxon>Bacteria</taxon>
        <taxon>Pseudomonadati</taxon>
        <taxon>Bacteroidota</taxon>
        <taxon>Flavobacteriia</taxon>
        <taxon>Flavobacteriales</taxon>
        <taxon>Flavobacteriaceae</taxon>
        <taxon>Pontimicrobium</taxon>
    </lineage>
</organism>
<dbReference type="RefSeq" id="WP_347921976.1">
    <property type="nucleotide sequence ID" value="NZ_CP157199.1"/>
</dbReference>
<evidence type="ECO:0000256" key="7">
    <source>
        <dbReference type="ARBA" id="ARBA00023204"/>
    </source>
</evidence>
<dbReference type="InterPro" id="IPR033454">
    <property type="entry name" value="RecG_wedge"/>
</dbReference>
<dbReference type="Pfam" id="PF00270">
    <property type="entry name" value="DEAD"/>
    <property type="match status" value="1"/>
</dbReference>
<keyword evidence="2" id="KW-0227">DNA damage</keyword>
<dbReference type="SUPFAM" id="SSF52980">
    <property type="entry name" value="Restriction endonuclease-like"/>
    <property type="match status" value="1"/>
</dbReference>
<evidence type="ECO:0000256" key="4">
    <source>
        <dbReference type="ARBA" id="ARBA00022806"/>
    </source>
</evidence>
<dbReference type="Pfam" id="PF19833">
    <property type="entry name" value="RecG_dom3_C"/>
    <property type="match status" value="1"/>
</dbReference>
<keyword evidence="4" id="KW-0347">Helicase</keyword>
<gene>
    <name evidence="11" type="ORF">ABGB03_08790</name>
</gene>
<dbReference type="SUPFAM" id="SSF50249">
    <property type="entry name" value="Nucleic acid-binding proteins"/>
    <property type="match status" value="1"/>
</dbReference>
<evidence type="ECO:0000313" key="11">
    <source>
        <dbReference type="EMBL" id="XBG59958.1"/>
    </source>
</evidence>
<reference evidence="11" key="1">
    <citation type="submission" date="2024-05" db="EMBL/GenBank/DDBJ databases">
        <title>Pontimicrobium maritimus sp. nov., isolated form sea water.</title>
        <authorList>
            <person name="Muhammad N."/>
            <person name="Vuong T.Q."/>
            <person name="Han H.L."/>
            <person name="Kim S.-G."/>
        </authorList>
    </citation>
    <scope>NUCLEOTIDE SEQUENCE</scope>
    <source>
        <strain evidence="11">SW4</strain>
    </source>
</reference>
<dbReference type="PROSITE" id="PS51194">
    <property type="entry name" value="HELICASE_CTER"/>
    <property type="match status" value="1"/>
</dbReference>
<dbReference type="InterPro" id="IPR012340">
    <property type="entry name" value="NA-bd_OB-fold"/>
</dbReference>
<evidence type="ECO:0000256" key="5">
    <source>
        <dbReference type="ARBA" id="ARBA00022840"/>
    </source>
</evidence>
<dbReference type="InterPro" id="IPR047112">
    <property type="entry name" value="RecG/Mfd"/>
</dbReference>
<dbReference type="CDD" id="cd17992">
    <property type="entry name" value="DEXHc_RecG"/>
    <property type="match status" value="1"/>
</dbReference>
<dbReference type="Pfam" id="PF17191">
    <property type="entry name" value="RecG_wedge"/>
    <property type="match status" value="1"/>
</dbReference>
<dbReference type="GO" id="GO:0006281">
    <property type="term" value="P:DNA repair"/>
    <property type="evidence" value="ECO:0007669"/>
    <property type="project" value="UniProtKB-KW"/>
</dbReference>
<evidence type="ECO:0000256" key="3">
    <source>
        <dbReference type="ARBA" id="ARBA00022801"/>
    </source>
</evidence>
<dbReference type="Gene3D" id="3.40.50.300">
    <property type="entry name" value="P-loop containing nucleotide triphosphate hydrolases"/>
    <property type="match status" value="2"/>
</dbReference>
<dbReference type="GO" id="GO:0005524">
    <property type="term" value="F:ATP binding"/>
    <property type="evidence" value="ECO:0007669"/>
    <property type="project" value="UniProtKB-KW"/>
</dbReference>
<evidence type="ECO:0000256" key="2">
    <source>
        <dbReference type="ARBA" id="ARBA00022763"/>
    </source>
</evidence>
<keyword evidence="5" id="KW-0067">ATP-binding</keyword>